<dbReference type="InterPro" id="IPR047963">
    <property type="entry name" value="YcbM-like_HATPase"/>
</dbReference>
<organism evidence="16 17">
    <name type="scientific">Bacillus tequilensis</name>
    <dbReference type="NCBI Taxonomy" id="227866"/>
    <lineage>
        <taxon>Bacteria</taxon>
        <taxon>Bacillati</taxon>
        <taxon>Bacillota</taxon>
        <taxon>Bacilli</taxon>
        <taxon>Bacillales</taxon>
        <taxon>Bacillaceae</taxon>
        <taxon>Bacillus</taxon>
    </lineage>
</organism>
<dbReference type="SUPFAM" id="SSF47384">
    <property type="entry name" value="Homodimeric domain of signal transducing histidine kinase"/>
    <property type="match status" value="1"/>
</dbReference>
<dbReference type="SMART" id="SM00387">
    <property type="entry name" value="HATPase_c"/>
    <property type="match status" value="1"/>
</dbReference>
<evidence type="ECO:0000313" key="17">
    <source>
        <dbReference type="Proteomes" id="UP000501914"/>
    </source>
</evidence>
<evidence type="ECO:0000256" key="14">
    <source>
        <dbReference type="SAM" id="Phobius"/>
    </source>
</evidence>
<dbReference type="GO" id="GO:0005886">
    <property type="term" value="C:plasma membrane"/>
    <property type="evidence" value="ECO:0007669"/>
    <property type="project" value="UniProtKB-SubCell"/>
</dbReference>
<name>A0A6H0WDJ6_9BACI</name>
<feature type="domain" description="Histidine kinase" evidence="15">
    <location>
        <begin position="92"/>
        <end position="310"/>
    </location>
</feature>
<keyword evidence="6" id="KW-0808">Transferase</keyword>
<dbReference type="GO" id="GO:0016036">
    <property type="term" value="P:cellular response to phosphate starvation"/>
    <property type="evidence" value="ECO:0007669"/>
    <property type="project" value="TreeGrafter"/>
</dbReference>
<keyword evidence="8" id="KW-0547">Nucleotide-binding</keyword>
<keyword evidence="10" id="KW-0067">ATP-binding</keyword>
<dbReference type="CDD" id="cd00082">
    <property type="entry name" value="HisKA"/>
    <property type="match status" value="1"/>
</dbReference>
<dbReference type="PROSITE" id="PS50109">
    <property type="entry name" value="HIS_KIN"/>
    <property type="match status" value="1"/>
</dbReference>
<dbReference type="CDD" id="cd16947">
    <property type="entry name" value="HATPase_YcbM-like"/>
    <property type="match status" value="1"/>
</dbReference>
<evidence type="ECO:0000256" key="1">
    <source>
        <dbReference type="ARBA" id="ARBA00000085"/>
    </source>
</evidence>
<dbReference type="InterPro" id="IPR036097">
    <property type="entry name" value="HisK_dim/P_sf"/>
</dbReference>
<evidence type="ECO:0000256" key="4">
    <source>
        <dbReference type="ARBA" id="ARBA00022475"/>
    </source>
</evidence>
<evidence type="ECO:0000256" key="8">
    <source>
        <dbReference type="ARBA" id="ARBA00022741"/>
    </source>
</evidence>
<dbReference type="GO" id="GO:0000155">
    <property type="term" value="F:phosphorelay sensor kinase activity"/>
    <property type="evidence" value="ECO:0007669"/>
    <property type="project" value="InterPro"/>
</dbReference>
<dbReference type="Pfam" id="PF00512">
    <property type="entry name" value="HisKA"/>
    <property type="match status" value="1"/>
</dbReference>
<dbReference type="InterPro" id="IPR004358">
    <property type="entry name" value="Sig_transdc_His_kin-like_C"/>
</dbReference>
<keyword evidence="13 14" id="KW-0472">Membrane</keyword>
<comment type="catalytic activity">
    <reaction evidence="1">
        <text>ATP + protein L-histidine = ADP + protein N-phospho-L-histidine.</text>
        <dbReference type="EC" id="2.7.13.3"/>
    </reaction>
</comment>
<evidence type="ECO:0000256" key="3">
    <source>
        <dbReference type="ARBA" id="ARBA00012438"/>
    </source>
</evidence>
<evidence type="ECO:0000256" key="5">
    <source>
        <dbReference type="ARBA" id="ARBA00022553"/>
    </source>
</evidence>
<evidence type="ECO:0000259" key="15">
    <source>
        <dbReference type="PROSITE" id="PS50109"/>
    </source>
</evidence>
<evidence type="ECO:0000313" key="16">
    <source>
        <dbReference type="EMBL" id="QIW78602.1"/>
    </source>
</evidence>
<protein>
    <recommendedName>
        <fullName evidence="3">histidine kinase</fullName>
        <ecNumber evidence="3">2.7.13.3</ecNumber>
    </recommendedName>
</protein>
<comment type="subcellular location">
    <subcellularLocation>
        <location evidence="2">Cell membrane</location>
    </subcellularLocation>
</comment>
<evidence type="ECO:0000256" key="10">
    <source>
        <dbReference type="ARBA" id="ARBA00022840"/>
    </source>
</evidence>
<keyword evidence="7 14" id="KW-0812">Transmembrane</keyword>
<dbReference type="GO" id="GO:0004721">
    <property type="term" value="F:phosphoprotein phosphatase activity"/>
    <property type="evidence" value="ECO:0007669"/>
    <property type="project" value="TreeGrafter"/>
</dbReference>
<dbReference type="KEGG" id="bteq:G4P54_01470"/>
<dbReference type="FunFam" id="1.10.287.130:FF:000008">
    <property type="entry name" value="Two-component sensor histidine kinase"/>
    <property type="match status" value="1"/>
</dbReference>
<dbReference type="Gene3D" id="3.30.565.10">
    <property type="entry name" value="Histidine kinase-like ATPase, C-terminal domain"/>
    <property type="match status" value="1"/>
</dbReference>
<sequence>MTVLWMAAVIVLACLNVIQFMMKKKRDGNLGYTAEQLGAMLNRESAGRILLQTDDQALKDLLVNINRLVENRQQISAQFAKTEQSMKRMLTNMSHDLKTPLTVILGYIEAIQSDPDMPDEERERLLEKLRQKTNELIQMINSFFDLAKLESEDKDIPITKIHMNDICKRNILHYYDAVQSKGFQAAIDIPDTPVYAQANEEALDRILQNLLSNAIQYGAAGKLIGMTLSYDETNIAVTVWDRGKGISETDQQRVFERLYTLEESRNKAFQGSGLGLTITKRLTEKMGGSISVQSKPYERTAFTITLKRMTY</sequence>
<evidence type="ECO:0000256" key="2">
    <source>
        <dbReference type="ARBA" id="ARBA00004236"/>
    </source>
</evidence>
<dbReference type="RefSeq" id="WP_167871557.1">
    <property type="nucleotide sequence ID" value="NZ_CP048852.1"/>
</dbReference>
<dbReference type="Gene3D" id="1.10.287.130">
    <property type="match status" value="1"/>
</dbReference>
<accession>A0A6H0WDJ6</accession>
<reference evidence="16 17" key="1">
    <citation type="submission" date="2020-02" db="EMBL/GenBank/DDBJ databases">
        <title>Genome sequencing, annotation and comparative genomic analysis of Bacillus tequilensis EA-CB0015, an effective biological control agent against Pseudocercospora fijiensis in banana plants.</title>
        <authorList>
            <person name="Cuellar-Gaviria T.Z."/>
            <person name="Ju K.-S."/>
            <person name="Villegas-Escobar V."/>
        </authorList>
    </citation>
    <scope>NUCLEOTIDE SEQUENCE [LARGE SCALE GENOMIC DNA]</scope>
    <source>
        <strain evidence="16 17">EA-CB0015</strain>
    </source>
</reference>
<keyword evidence="11 14" id="KW-1133">Transmembrane helix</keyword>
<dbReference type="InterPro" id="IPR003661">
    <property type="entry name" value="HisK_dim/P_dom"/>
</dbReference>
<evidence type="ECO:0000256" key="12">
    <source>
        <dbReference type="ARBA" id="ARBA00023012"/>
    </source>
</evidence>
<proteinExistence type="predicted"/>
<evidence type="ECO:0000256" key="9">
    <source>
        <dbReference type="ARBA" id="ARBA00022777"/>
    </source>
</evidence>
<dbReference type="EMBL" id="CP048852">
    <property type="protein sequence ID" value="QIW78602.1"/>
    <property type="molecule type" value="Genomic_DNA"/>
</dbReference>
<dbReference type="SUPFAM" id="SSF55874">
    <property type="entry name" value="ATPase domain of HSP90 chaperone/DNA topoisomerase II/histidine kinase"/>
    <property type="match status" value="1"/>
</dbReference>
<evidence type="ECO:0000256" key="11">
    <source>
        <dbReference type="ARBA" id="ARBA00022989"/>
    </source>
</evidence>
<evidence type="ECO:0000256" key="6">
    <source>
        <dbReference type="ARBA" id="ARBA00022679"/>
    </source>
</evidence>
<keyword evidence="17" id="KW-1185">Reference proteome</keyword>
<dbReference type="GO" id="GO:0005524">
    <property type="term" value="F:ATP binding"/>
    <property type="evidence" value="ECO:0007669"/>
    <property type="project" value="UniProtKB-KW"/>
</dbReference>
<dbReference type="SMART" id="SM00388">
    <property type="entry name" value="HisKA"/>
    <property type="match status" value="1"/>
</dbReference>
<keyword evidence="4" id="KW-1003">Cell membrane</keyword>
<dbReference type="Pfam" id="PF02518">
    <property type="entry name" value="HATPase_c"/>
    <property type="match status" value="1"/>
</dbReference>
<feature type="transmembrane region" description="Helical" evidence="14">
    <location>
        <begin position="6"/>
        <end position="22"/>
    </location>
</feature>
<dbReference type="InterPro" id="IPR036890">
    <property type="entry name" value="HATPase_C_sf"/>
</dbReference>
<dbReference type="PRINTS" id="PR00344">
    <property type="entry name" value="BCTRLSENSOR"/>
</dbReference>
<evidence type="ECO:0000256" key="7">
    <source>
        <dbReference type="ARBA" id="ARBA00022692"/>
    </source>
</evidence>
<dbReference type="Proteomes" id="UP000501914">
    <property type="component" value="Chromosome"/>
</dbReference>
<dbReference type="AlphaFoldDB" id="A0A6H0WDJ6"/>
<dbReference type="PANTHER" id="PTHR45453:SF1">
    <property type="entry name" value="PHOSPHATE REGULON SENSOR PROTEIN PHOR"/>
    <property type="match status" value="1"/>
</dbReference>
<keyword evidence="9 16" id="KW-0418">Kinase</keyword>
<evidence type="ECO:0000256" key="13">
    <source>
        <dbReference type="ARBA" id="ARBA00023136"/>
    </source>
</evidence>
<dbReference type="InterPro" id="IPR003594">
    <property type="entry name" value="HATPase_dom"/>
</dbReference>
<keyword evidence="5" id="KW-0597">Phosphoprotein</keyword>
<gene>
    <name evidence="16" type="ORF">G4P54_01470</name>
</gene>
<dbReference type="InterPro" id="IPR005467">
    <property type="entry name" value="His_kinase_dom"/>
</dbReference>
<dbReference type="InterPro" id="IPR050351">
    <property type="entry name" value="BphY/WalK/GraS-like"/>
</dbReference>
<keyword evidence="12" id="KW-0902">Two-component regulatory system</keyword>
<dbReference type="PANTHER" id="PTHR45453">
    <property type="entry name" value="PHOSPHATE REGULON SENSOR PROTEIN PHOR"/>
    <property type="match status" value="1"/>
</dbReference>
<dbReference type="FunFam" id="3.30.565.10:FF:000013">
    <property type="entry name" value="Two-component sensor histidine kinase"/>
    <property type="match status" value="1"/>
</dbReference>
<dbReference type="EC" id="2.7.13.3" evidence="3"/>